<dbReference type="EMBL" id="JABEZY010000035">
    <property type="protein sequence ID" value="MBA0752834.1"/>
    <property type="molecule type" value="Genomic_DNA"/>
</dbReference>
<sequence>MSVTWVLLYVVFTSIIASLMVVTVHFFWIHIFFQNREKCSWKFEFCYRFFSY</sequence>
<accession>A0A7J9CWY5</accession>
<reference evidence="2 3" key="1">
    <citation type="journal article" date="2019" name="Genome Biol. Evol.">
        <title>Insights into the evolution of the New World diploid cottons (Gossypium, subgenus Houzingenia) based on genome sequencing.</title>
        <authorList>
            <person name="Grover C.E."/>
            <person name="Arick M.A. 2nd"/>
            <person name="Thrash A."/>
            <person name="Conover J.L."/>
            <person name="Sanders W.S."/>
            <person name="Peterson D.G."/>
            <person name="Frelichowski J.E."/>
            <person name="Scheffler J.A."/>
            <person name="Scheffler B.E."/>
            <person name="Wendel J.F."/>
        </authorList>
    </citation>
    <scope>NUCLEOTIDE SEQUENCE [LARGE SCALE GENOMIC DNA]</scope>
    <source>
        <strain evidence="2">5</strain>
        <tissue evidence="2">Leaf</tissue>
    </source>
</reference>
<keyword evidence="3" id="KW-1185">Reference proteome</keyword>
<gene>
    <name evidence="2" type="ORF">Gogos_005564</name>
</gene>
<evidence type="ECO:0000313" key="2">
    <source>
        <dbReference type="EMBL" id="MBA0752834.1"/>
    </source>
</evidence>
<evidence type="ECO:0000256" key="1">
    <source>
        <dbReference type="SAM" id="Phobius"/>
    </source>
</evidence>
<feature type="transmembrane region" description="Helical" evidence="1">
    <location>
        <begin position="6"/>
        <end position="33"/>
    </location>
</feature>
<organism evidence="2 3">
    <name type="scientific">Gossypium gossypioides</name>
    <name type="common">Mexican cotton</name>
    <name type="synonym">Selera gossypioides</name>
    <dbReference type="NCBI Taxonomy" id="34282"/>
    <lineage>
        <taxon>Eukaryota</taxon>
        <taxon>Viridiplantae</taxon>
        <taxon>Streptophyta</taxon>
        <taxon>Embryophyta</taxon>
        <taxon>Tracheophyta</taxon>
        <taxon>Spermatophyta</taxon>
        <taxon>Magnoliopsida</taxon>
        <taxon>eudicotyledons</taxon>
        <taxon>Gunneridae</taxon>
        <taxon>Pentapetalae</taxon>
        <taxon>rosids</taxon>
        <taxon>malvids</taxon>
        <taxon>Malvales</taxon>
        <taxon>Malvaceae</taxon>
        <taxon>Malvoideae</taxon>
        <taxon>Gossypium</taxon>
    </lineage>
</organism>
<keyword evidence="1" id="KW-0812">Transmembrane</keyword>
<proteinExistence type="predicted"/>
<evidence type="ECO:0000313" key="3">
    <source>
        <dbReference type="Proteomes" id="UP000593579"/>
    </source>
</evidence>
<keyword evidence="1" id="KW-0472">Membrane</keyword>
<dbReference type="AlphaFoldDB" id="A0A7J9CWY5"/>
<comment type="caution">
    <text evidence="2">The sequence shown here is derived from an EMBL/GenBank/DDBJ whole genome shotgun (WGS) entry which is preliminary data.</text>
</comment>
<name>A0A7J9CWY5_GOSGO</name>
<keyword evidence="1" id="KW-1133">Transmembrane helix</keyword>
<dbReference type="Proteomes" id="UP000593579">
    <property type="component" value="Unassembled WGS sequence"/>
</dbReference>
<protein>
    <submittedName>
        <fullName evidence="2">Uncharacterized protein</fullName>
    </submittedName>
</protein>